<proteinExistence type="predicted"/>
<keyword evidence="2" id="KW-0732">Signal</keyword>
<dbReference type="Gene3D" id="1.25.40.10">
    <property type="entry name" value="Tetratricopeptide repeat domain"/>
    <property type="match status" value="1"/>
</dbReference>
<dbReference type="OrthoDB" id="9803982at2"/>
<comment type="caution">
    <text evidence="3">The sequence shown here is derived from an EMBL/GenBank/DDBJ whole genome shotgun (WGS) entry which is preliminary data.</text>
</comment>
<dbReference type="PROSITE" id="PS50005">
    <property type="entry name" value="TPR"/>
    <property type="match status" value="1"/>
</dbReference>
<feature type="repeat" description="TPR" evidence="1">
    <location>
        <begin position="79"/>
        <end position="112"/>
    </location>
</feature>
<dbReference type="InterPro" id="IPR019734">
    <property type="entry name" value="TPR_rpt"/>
</dbReference>
<dbReference type="AlphaFoldDB" id="A0A6L3ZEA5"/>
<gene>
    <name evidence="3" type="ORF">F8C82_10880</name>
</gene>
<reference evidence="3 4" key="1">
    <citation type="submission" date="2019-10" db="EMBL/GenBank/DDBJ databases">
        <title>Genome sequence of Phaeocystidibacter marisrubri JCM30614 (type strain).</title>
        <authorList>
            <person name="Bowman J.P."/>
        </authorList>
    </citation>
    <scope>NUCLEOTIDE SEQUENCE [LARGE SCALE GENOMIC DNA]</scope>
    <source>
        <strain evidence="3 4">JCM 30614</strain>
    </source>
</reference>
<dbReference type="Pfam" id="PF13174">
    <property type="entry name" value="TPR_6"/>
    <property type="match status" value="1"/>
</dbReference>
<keyword evidence="4" id="KW-1185">Reference proteome</keyword>
<feature type="chain" id="PRO_5026844881" evidence="2">
    <location>
        <begin position="19"/>
        <end position="351"/>
    </location>
</feature>
<feature type="signal peptide" evidence="2">
    <location>
        <begin position="1"/>
        <end position="18"/>
    </location>
</feature>
<protein>
    <submittedName>
        <fullName evidence="3">Tetratricopeptide repeat protein</fullName>
    </submittedName>
</protein>
<evidence type="ECO:0000256" key="1">
    <source>
        <dbReference type="PROSITE-ProRule" id="PRU00339"/>
    </source>
</evidence>
<evidence type="ECO:0000256" key="2">
    <source>
        <dbReference type="SAM" id="SignalP"/>
    </source>
</evidence>
<evidence type="ECO:0000313" key="3">
    <source>
        <dbReference type="EMBL" id="KAB2816183.1"/>
    </source>
</evidence>
<evidence type="ECO:0000313" key="4">
    <source>
        <dbReference type="Proteomes" id="UP000484164"/>
    </source>
</evidence>
<sequence length="351" mass="40640">MRILILTFLALLHTAASAQSIQRLWNQKNYEAIYEQRDRIHRMSGPDMLRVAQAAQHFDEDSIAIYILNTAIEKGYEDDQTYYVRGLSFAKQRHFISAAESFHQALALNQHRLPYMLAKADAYYRGQKPDSALAVFNRIHLLYPNKDVATFMSCKILEEQGYMQAAIECFEGNIRDMVAKEYRVEASEILASLYWHEGEDSARAAAIYRELIDNNPNKVNYRLNLLQLTAEMGEWDMVAQQQEAIHQLRDSDQLPSIYTRKNALPILSLMGVNFRIEIYEIIRPDLKDNAIYEAFLITPLHARPVGKWSYIVENGEQKIVGEGRGAEEFTIETELNLMEFSIFMRSIERKL</sequence>
<dbReference type="Pfam" id="PF13432">
    <property type="entry name" value="TPR_16"/>
    <property type="match status" value="1"/>
</dbReference>
<dbReference type="InterPro" id="IPR011990">
    <property type="entry name" value="TPR-like_helical_dom_sf"/>
</dbReference>
<name>A0A6L3ZEA5_9FLAO</name>
<accession>A0A6L3ZEA5</accession>
<dbReference type="SUPFAM" id="SSF48452">
    <property type="entry name" value="TPR-like"/>
    <property type="match status" value="1"/>
</dbReference>
<organism evidence="3 4">
    <name type="scientific">Phaeocystidibacter marisrubri</name>
    <dbReference type="NCBI Taxonomy" id="1577780"/>
    <lineage>
        <taxon>Bacteria</taxon>
        <taxon>Pseudomonadati</taxon>
        <taxon>Bacteroidota</taxon>
        <taxon>Flavobacteriia</taxon>
        <taxon>Flavobacteriales</taxon>
        <taxon>Phaeocystidibacteraceae</taxon>
        <taxon>Phaeocystidibacter</taxon>
    </lineage>
</organism>
<dbReference type="Proteomes" id="UP000484164">
    <property type="component" value="Unassembled WGS sequence"/>
</dbReference>
<keyword evidence="1" id="KW-0802">TPR repeat</keyword>
<dbReference type="RefSeq" id="WP_151693611.1">
    <property type="nucleotide sequence ID" value="NZ_BMGX01000001.1"/>
</dbReference>
<dbReference type="EMBL" id="WBVQ01000002">
    <property type="protein sequence ID" value="KAB2816183.1"/>
    <property type="molecule type" value="Genomic_DNA"/>
</dbReference>